<feature type="region of interest" description="Disordered" evidence="1">
    <location>
        <begin position="421"/>
        <end position="471"/>
    </location>
</feature>
<evidence type="ECO:0000256" key="1">
    <source>
        <dbReference type="SAM" id="MobiDB-lite"/>
    </source>
</evidence>
<evidence type="ECO:0000313" key="2">
    <source>
        <dbReference type="EMBL" id="KIM84625.1"/>
    </source>
</evidence>
<dbReference type="HOGENOM" id="CLU_551146_0_0_1"/>
<dbReference type="EMBL" id="KN832987">
    <property type="protein sequence ID" value="KIM84625.1"/>
    <property type="molecule type" value="Genomic_DNA"/>
</dbReference>
<gene>
    <name evidence="2" type="ORF">PILCRDRAFT_6248</name>
</gene>
<sequence length="486" mass="53080">MSHLDSLAGLDSMVLHINSHSNPSPTLSNTTATLDVGSYVLVPPKKRKLERARRTPLADKTPSFNINGSHGLSSVIPCKPDVSIYQDSAKTHPSPVANRPPSRFPSFRPLPPMPESSPLRTSFLDFSLHSATPLPEAYSEAKLSATPSSISPKRSCANLTRDQSKCVNVAPSAIHDEPFLIPAFQHPNSPYVPWAPPIRRRILKPLMSGSRGSLLSSYHSRSVSRSGARAPEPAETPEPPQRLNPASKGWKQLRQTISHSFNRVTAHLGPLKPPFKSKKTISPCTPTSHAMRTHSVSHEDTFFIANYSPSPTSPLAVLSGPRIFTPSIASLASSDSATLAAWLAARQRVSLDVRDYDPGSLMTLEEYERVGSWLDLSGDGRVDGKWVCGVPGCEIHARHMLMHGGQVTTLDFSAGKESLIQEPSISPLRRNAPSPDSPRHRSSPQFRDRNSSTRGMHTTHGDSSLLSSSLSDRREWEMSMPGGWTF</sequence>
<feature type="compositionally biased region" description="Low complexity" evidence="1">
    <location>
        <begin position="211"/>
        <end position="233"/>
    </location>
</feature>
<accession>A0A0C3FKS2</accession>
<dbReference type="InParanoid" id="A0A0C3FKS2"/>
<reference evidence="3" key="2">
    <citation type="submission" date="2015-01" db="EMBL/GenBank/DDBJ databases">
        <title>Evolutionary Origins and Diversification of the Mycorrhizal Mutualists.</title>
        <authorList>
            <consortium name="DOE Joint Genome Institute"/>
            <consortium name="Mycorrhizal Genomics Consortium"/>
            <person name="Kohler A."/>
            <person name="Kuo A."/>
            <person name="Nagy L.G."/>
            <person name="Floudas D."/>
            <person name="Copeland A."/>
            <person name="Barry K.W."/>
            <person name="Cichocki N."/>
            <person name="Veneault-Fourrey C."/>
            <person name="LaButti K."/>
            <person name="Lindquist E.A."/>
            <person name="Lipzen A."/>
            <person name="Lundell T."/>
            <person name="Morin E."/>
            <person name="Murat C."/>
            <person name="Riley R."/>
            <person name="Ohm R."/>
            <person name="Sun H."/>
            <person name="Tunlid A."/>
            <person name="Henrissat B."/>
            <person name="Grigoriev I.V."/>
            <person name="Hibbett D.S."/>
            <person name="Martin F."/>
        </authorList>
    </citation>
    <scope>NUCLEOTIDE SEQUENCE [LARGE SCALE GENOMIC DNA]</scope>
    <source>
        <strain evidence="3">F 1598</strain>
    </source>
</reference>
<protein>
    <submittedName>
        <fullName evidence="2">Uncharacterized protein</fullName>
    </submittedName>
</protein>
<organism evidence="2 3">
    <name type="scientific">Piloderma croceum (strain F 1598)</name>
    <dbReference type="NCBI Taxonomy" id="765440"/>
    <lineage>
        <taxon>Eukaryota</taxon>
        <taxon>Fungi</taxon>
        <taxon>Dikarya</taxon>
        <taxon>Basidiomycota</taxon>
        <taxon>Agaricomycotina</taxon>
        <taxon>Agaricomycetes</taxon>
        <taxon>Agaricomycetidae</taxon>
        <taxon>Atheliales</taxon>
        <taxon>Atheliaceae</taxon>
        <taxon>Piloderma</taxon>
    </lineage>
</organism>
<evidence type="ECO:0000313" key="3">
    <source>
        <dbReference type="Proteomes" id="UP000054166"/>
    </source>
</evidence>
<proteinExistence type="predicted"/>
<dbReference type="AlphaFoldDB" id="A0A0C3FKS2"/>
<reference evidence="2 3" key="1">
    <citation type="submission" date="2014-04" db="EMBL/GenBank/DDBJ databases">
        <authorList>
            <consortium name="DOE Joint Genome Institute"/>
            <person name="Kuo A."/>
            <person name="Tarkka M."/>
            <person name="Buscot F."/>
            <person name="Kohler A."/>
            <person name="Nagy L.G."/>
            <person name="Floudas D."/>
            <person name="Copeland A."/>
            <person name="Barry K.W."/>
            <person name="Cichocki N."/>
            <person name="Veneault-Fourrey C."/>
            <person name="LaButti K."/>
            <person name="Lindquist E.A."/>
            <person name="Lipzen A."/>
            <person name="Lundell T."/>
            <person name="Morin E."/>
            <person name="Murat C."/>
            <person name="Sun H."/>
            <person name="Tunlid A."/>
            <person name="Henrissat B."/>
            <person name="Grigoriev I.V."/>
            <person name="Hibbett D.S."/>
            <person name="Martin F."/>
            <person name="Nordberg H.P."/>
            <person name="Cantor M.N."/>
            <person name="Hua S.X."/>
        </authorList>
    </citation>
    <scope>NUCLEOTIDE SEQUENCE [LARGE SCALE GENOMIC DNA]</scope>
    <source>
        <strain evidence="2 3">F 1598</strain>
    </source>
</reference>
<feature type="region of interest" description="Disordered" evidence="1">
    <location>
        <begin position="211"/>
        <end position="249"/>
    </location>
</feature>
<dbReference type="Proteomes" id="UP000054166">
    <property type="component" value="Unassembled WGS sequence"/>
</dbReference>
<keyword evidence="3" id="KW-1185">Reference proteome</keyword>
<dbReference type="OrthoDB" id="3266919at2759"/>
<name>A0A0C3FKS2_PILCF</name>